<dbReference type="EMBL" id="CAEZSF010000024">
    <property type="protein sequence ID" value="CAB4531862.1"/>
    <property type="molecule type" value="Genomic_DNA"/>
</dbReference>
<evidence type="ECO:0000256" key="1">
    <source>
        <dbReference type="SAM" id="MobiDB-lite"/>
    </source>
</evidence>
<dbReference type="GO" id="GO:0005829">
    <property type="term" value="C:cytosol"/>
    <property type="evidence" value="ECO:0007669"/>
    <property type="project" value="TreeGrafter"/>
</dbReference>
<dbReference type="AlphaFoldDB" id="A0A6J6AYK0"/>
<dbReference type="Gene3D" id="3.20.20.100">
    <property type="entry name" value="NADP-dependent oxidoreductase domain"/>
    <property type="match status" value="1"/>
</dbReference>
<evidence type="ECO:0000259" key="2">
    <source>
        <dbReference type="Pfam" id="PF00248"/>
    </source>
</evidence>
<dbReference type="SUPFAM" id="SSF51430">
    <property type="entry name" value="NAD(P)-linked oxidoreductase"/>
    <property type="match status" value="1"/>
</dbReference>
<dbReference type="InterPro" id="IPR020471">
    <property type="entry name" value="AKR"/>
</dbReference>
<organism evidence="3">
    <name type="scientific">freshwater metagenome</name>
    <dbReference type="NCBI Taxonomy" id="449393"/>
    <lineage>
        <taxon>unclassified sequences</taxon>
        <taxon>metagenomes</taxon>
        <taxon>ecological metagenomes</taxon>
    </lineage>
</organism>
<proteinExistence type="predicted"/>
<name>A0A6J6AYK0_9ZZZZ</name>
<accession>A0A6J6AYK0</accession>
<dbReference type="PANTHER" id="PTHR43364:SF1">
    <property type="entry name" value="OXIDOREDUCTASE YDHF"/>
    <property type="match status" value="1"/>
</dbReference>
<evidence type="ECO:0000313" key="3">
    <source>
        <dbReference type="EMBL" id="CAB4531862.1"/>
    </source>
</evidence>
<feature type="domain" description="NADP-dependent oxidoreductase" evidence="2">
    <location>
        <begin position="38"/>
        <end position="314"/>
    </location>
</feature>
<dbReference type="PRINTS" id="PR00069">
    <property type="entry name" value="ALDKETRDTASE"/>
</dbReference>
<reference evidence="3" key="1">
    <citation type="submission" date="2020-05" db="EMBL/GenBank/DDBJ databases">
        <authorList>
            <person name="Chiriac C."/>
            <person name="Salcher M."/>
            <person name="Ghai R."/>
            <person name="Kavagutti S V."/>
        </authorList>
    </citation>
    <scope>NUCLEOTIDE SEQUENCE</scope>
</reference>
<gene>
    <name evidence="3" type="ORF">UFOPK1358_00419</name>
</gene>
<dbReference type="InterPro" id="IPR023210">
    <property type="entry name" value="NADP_OxRdtase_dom"/>
</dbReference>
<dbReference type="InterPro" id="IPR050523">
    <property type="entry name" value="AKR_Detox_Biosynth"/>
</dbReference>
<dbReference type="PANTHER" id="PTHR43364">
    <property type="entry name" value="NADH-SPECIFIC METHYLGLYOXAL REDUCTASE-RELATED"/>
    <property type="match status" value="1"/>
</dbReference>
<feature type="region of interest" description="Disordered" evidence="1">
    <location>
        <begin position="1"/>
        <end position="32"/>
    </location>
</feature>
<protein>
    <submittedName>
        <fullName evidence="3">Unannotated protein</fullName>
    </submittedName>
</protein>
<dbReference type="Pfam" id="PF00248">
    <property type="entry name" value="Aldo_ket_red"/>
    <property type="match status" value="1"/>
</dbReference>
<sequence length="325" mass="34820">MIDESVDEQAVLPPTPQPHAPQSRSDRRLGGSDLSVGPIAYGCWRMAEGDRTAARATIEAALDAGFNLIDTADIYGFDGQNGFGRAETLLGEVLAEAPALRQQMVLATKGGIRPGVPYDSSGKYLTEACEASLRRLGVDVIDLYQIHRPDSLTHPQEIAAALMNLYERGLVREFGLSNVTTSQLHLLQSFLPRPLVTTQPEFSVFQSEAVRDGTLDQCIELQMTPLAWSPLGGGRVSAPSSDSSGTGEGVASNLATLLEELSARHGVKQSSLALAFVLAHPSAPIPILGTQRVERIAGSAEALTVQLSRQDWYSLYQAGTGERLP</sequence>
<dbReference type="GO" id="GO:0016491">
    <property type="term" value="F:oxidoreductase activity"/>
    <property type="evidence" value="ECO:0007669"/>
    <property type="project" value="InterPro"/>
</dbReference>
<dbReference type="InterPro" id="IPR036812">
    <property type="entry name" value="NAD(P)_OxRdtase_dom_sf"/>
</dbReference>